<dbReference type="InterPro" id="IPR001314">
    <property type="entry name" value="Peptidase_S1A"/>
</dbReference>
<evidence type="ECO:0000313" key="2">
    <source>
        <dbReference type="EMBL" id="EGT48460.1"/>
    </source>
</evidence>
<dbReference type="eggNOG" id="KOG3627">
    <property type="taxonomic scope" value="Eukaryota"/>
</dbReference>
<dbReference type="SMART" id="SM00020">
    <property type="entry name" value="Tryp_SPc"/>
    <property type="match status" value="1"/>
</dbReference>
<dbReference type="SUPFAM" id="SSF50494">
    <property type="entry name" value="Trypsin-like serine proteases"/>
    <property type="match status" value="1"/>
</dbReference>
<sequence length="287" mass="32107">MLIVIAFLPVNSALKLTERENEMRRETCGKGLSLENGYGRKVLNGKKAKIKTAPWNVAIEILGNENGLCTGTLISKRHVISARHCFAYLTDKGYVWNTNNQLIFGCQNDQTDIVIDGNFSDTFRIHAGTDCGYRKNCALMSNKTIGISKLILPKVCDDKQLDFDDFAILELSENLEFSKTVQFVCIVFDDSNLFIEDNRMKLFGFGVNPRDGNNSAGQLRYETVKAEKCFKSTKKAFCTRSLSKNQLACMGDSGGGVVQMIDERVTVVGVIYQGILKQFFSKKILIF</sequence>
<dbReference type="PANTHER" id="PTHR22596">
    <property type="entry name" value="TRYPSIN-LIKE PROTEASE PROTEIN 6"/>
    <property type="match status" value="1"/>
</dbReference>
<protein>
    <recommendedName>
        <fullName evidence="1">Peptidase S1 domain-containing protein</fullName>
    </recommendedName>
</protein>
<dbReference type="EMBL" id="GL380149">
    <property type="protein sequence ID" value="EGT48460.1"/>
    <property type="molecule type" value="Genomic_DNA"/>
</dbReference>
<dbReference type="InParanoid" id="G0P9C9"/>
<accession>G0P9C9</accession>
<dbReference type="Proteomes" id="UP000008068">
    <property type="component" value="Unassembled WGS sequence"/>
</dbReference>
<dbReference type="HOGENOM" id="CLU_036124_0_0_1"/>
<keyword evidence="3" id="KW-1185">Reference proteome</keyword>
<dbReference type="Pfam" id="PF03761">
    <property type="entry name" value="DUF316"/>
    <property type="match status" value="1"/>
</dbReference>
<dbReference type="PRINTS" id="PR00722">
    <property type="entry name" value="CHYMOTRYPSIN"/>
</dbReference>
<dbReference type="AlphaFoldDB" id="G0P9C9"/>
<dbReference type="STRING" id="135651.G0P9C9"/>
<dbReference type="GO" id="GO:0004252">
    <property type="term" value="F:serine-type endopeptidase activity"/>
    <property type="evidence" value="ECO:0007669"/>
    <property type="project" value="InterPro"/>
</dbReference>
<dbReference type="InterPro" id="IPR043504">
    <property type="entry name" value="Peptidase_S1_PA_chymotrypsin"/>
</dbReference>
<dbReference type="PROSITE" id="PS50240">
    <property type="entry name" value="TRYPSIN_DOM"/>
    <property type="match status" value="1"/>
</dbReference>
<dbReference type="InterPro" id="IPR009003">
    <property type="entry name" value="Peptidase_S1_PA"/>
</dbReference>
<name>G0P9C9_CAEBE</name>
<dbReference type="InterPro" id="IPR005514">
    <property type="entry name" value="DUF316"/>
</dbReference>
<organism evidence="3">
    <name type="scientific">Caenorhabditis brenneri</name>
    <name type="common">Nematode worm</name>
    <dbReference type="NCBI Taxonomy" id="135651"/>
    <lineage>
        <taxon>Eukaryota</taxon>
        <taxon>Metazoa</taxon>
        <taxon>Ecdysozoa</taxon>
        <taxon>Nematoda</taxon>
        <taxon>Chromadorea</taxon>
        <taxon>Rhabditida</taxon>
        <taxon>Rhabditina</taxon>
        <taxon>Rhabditomorpha</taxon>
        <taxon>Rhabditoidea</taxon>
        <taxon>Rhabditidae</taxon>
        <taxon>Peloderinae</taxon>
        <taxon>Caenorhabditis</taxon>
    </lineage>
</organism>
<dbReference type="FunCoup" id="G0P9C9">
    <property type="interactions" value="181"/>
</dbReference>
<reference evidence="3" key="1">
    <citation type="submission" date="2011-07" db="EMBL/GenBank/DDBJ databases">
        <authorList>
            <consortium name="Caenorhabditis brenneri Sequencing and Analysis Consortium"/>
            <person name="Wilson R.K."/>
        </authorList>
    </citation>
    <scope>NUCLEOTIDE SEQUENCE [LARGE SCALE GENOMIC DNA]</scope>
    <source>
        <strain evidence="3">PB2801</strain>
    </source>
</reference>
<gene>
    <name evidence="2" type="ORF">CAEBREN_29659</name>
</gene>
<dbReference type="InterPro" id="IPR001254">
    <property type="entry name" value="Trypsin_dom"/>
</dbReference>
<dbReference type="GO" id="GO:0006508">
    <property type="term" value="P:proteolysis"/>
    <property type="evidence" value="ECO:0007669"/>
    <property type="project" value="InterPro"/>
</dbReference>
<feature type="domain" description="Peptidase S1" evidence="1">
    <location>
        <begin position="42"/>
        <end position="287"/>
    </location>
</feature>
<dbReference type="PANTHER" id="PTHR22596:SF7">
    <property type="entry name" value="PEPTIDASE S1 DOMAIN-CONTAINING PROTEIN"/>
    <property type="match status" value="1"/>
</dbReference>
<dbReference type="Gene3D" id="2.40.10.10">
    <property type="entry name" value="Trypsin-like serine proteases"/>
    <property type="match status" value="1"/>
</dbReference>
<proteinExistence type="predicted"/>
<evidence type="ECO:0000259" key="1">
    <source>
        <dbReference type="PROSITE" id="PS50240"/>
    </source>
</evidence>
<dbReference type="OrthoDB" id="7754674at2759"/>
<evidence type="ECO:0000313" key="3">
    <source>
        <dbReference type="Proteomes" id="UP000008068"/>
    </source>
</evidence>